<sequence length="251" mass="29082">MDAIWREAGHEVRVGKDFDPATDVAILHHNISLIDPALVPPAPKGVYVINGAVRDIRKRGYSQLQVSQDTDWNGPVLLKTNDNHFGIPERRIYKSRHVERVWDKLAQWNWKLARRLPYRTYPVRDHVRDVPDWVWRDSAYLVERFVPEREGDLYSIRGWMFLGDRGYGWRIFAHDPMVKTGTMVRYEYLEEAPEEVLAARARCGVDFGKIDYVVHDGRAIVFDVNKTPSFAGDPASPRLRNLALGIEDFLK</sequence>
<reference evidence="1 2" key="1">
    <citation type="submission" date="2022-10" db="EMBL/GenBank/DDBJ databases">
        <title>Sinirhodobacter sp. nov., isolated from ocean surface sediments.</title>
        <authorList>
            <person name="He W."/>
            <person name="Wang L."/>
            <person name="Zhang D.-F."/>
        </authorList>
    </citation>
    <scope>NUCLEOTIDE SEQUENCE [LARGE SCALE GENOMIC DNA]</scope>
    <source>
        <strain evidence="1 2">WL0115</strain>
    </source>
</reference>
<proteinExistence type="predicted"/>
<dbReference type="RefSeq" id="WP_263847966.1">
    <property type="nucleotide sequence ID" value="NZ_JAOWKW010000008.1"/>
</dbReference>
<protein>
    <recommendedName>
        <fullName evidence="3">ATP-grasp domain-containing protein</fullName>
    </recommendedName>
</protein>
<evidence type="ECO:0000313" key="1">
    <source>
        <dbReference type="EMBL" id="MCV2879288.1"/>
    </source>
</evidence>
<evidence type="ECO:0000313" key="2">
    <source>
        <dbReference type="Proteomes" id="UP001526166"/>
    </source>
</evidence>
<evidence type="ECO:0008006" key="3">
    <source>
        <dbReference type="Google" id="ProtNLM"/>
    </source>
</evidence>
<organism evidence="1 2">
    <name type="scientific">Sedimentimonas flavescens</name>
    <dbReference type="NCBI Taxonomy" id="2851012"/>
    <lineage>
        <taxon>Bacteria</taxon>
        <taxon>Pseudomonadati</taxon>
        <taxon>Pseudomonadota</taxon>
        <taxon>Alphaproteobacteria</taxon>
        <taxon>Rhodobacterales</taxon>
        <taxon>Rhodobacter group</taxon>
        <taxon>Sedimentimonas</taxon>
    </lineage>
</organism>
<comment type="caution">
    <text evidence="1">The sequence shown here is derived from an EMBL/GenBank/DDBJ whole genome shotgun (WGS) entry which is preliminary data.</text>
</comment>
<dbReference type="SUPFAM" id="SSF56059">
    <property type="entry name" value="Glutathione synthetase ATP-binding domain-like"/>
    <property type="match status" value="1"/>
</dbReference>
<name>A0ABT2ZZV3_9RHOB</name>
<accession>A0ABT2ZZV3</accession>
<dbReference type="Proteomes" id="UP001526166">
    <property type="component" value="Unassembled WGS sequence"/>
</dbReference>
<dbReference type="EMBL" id="JAOWKW010000008">
    <property type="protein sequence ID" value="MCV2879288.1"/>
    <property type="molecule type" value="Genomic_DNA"/>
</dbReference>
<keyword evidence="2" id="KW-1185">Reference proteome</keyword>
<gene>
    <name evidence="1" type="ORF">OE699_10505</name>
</gene>